<accession>C0Z8Q3</accession>
<evidence type="ECO:0000313" key="3">
    <source>
        <dbReference type="Proteomes" id="UP000001877"/>
    </source>
</evidence>
<protein>
    <recommendedName>
        <fullName evidence="1">DUF4097 domain-containing protein</fullName>
    </recommendedName>
</protein>
<dbReference type="PROSITE" id="PS51257">
    <property type="entry name" value="PROKAR_LIPOPROTEIN"/>
    <property type="match status" value="1"/>
</dbReference>
<dbReference type="RefSeq" id="WP_015893865.1">
    <property type="nucleotide sequence ID" value="NC_012491.1"/>
</dbReference>
<dbReference type="HOGENOM" id="CLU_078722_1_0_9"/>
<dbReference type="STRING" id="358681.BBR47_57030"/>
<reference evidence="2 3" key="1">
    <citation type="submission" date="2005-03" db="EMBL/GenBank/DDBJ databases">
        <title>Brevibacillus brevis strain 47, complete genome.</title>
        <authorList>
            <person name="Hosoyama A."/>
            <person name="Yamada R."/>
            <person name="Hongo Y."/>
            <person name="Terui Y."/>
            <person name="Ankai A."/>
            <person name="Masuyama W."/>
            <person name="Sekiguchi M."/>
            <person name="Takeda T."/>
            <person name="Asano K."/>
            <person name="Ohji S."/>
            <person name="Ichikawa N."/>
            <person name="Narita S."/>
            <person name="Aoki N."/>
            <person name="Miura H."/>
            <person name="Matsushita S."/>
            <person name="Sekigawa T."/>
            <person name="Yamagata H."/>
            <person name="Yoshikawa H."/>
            <person name="Udaka S."/>
            <person name="Tanikawa S."/>
            <person name="Fujita N."/>
        </authorList>
    </citation>
    <scope>NUCLEOTIDE SEQUENCE [LARGE SCALE GENOMIC DNA]</scope>
    <source>
        <strain evidence="3">47 / JCM 6285 / NBRC 100599</strain>
    </source>
</reference>
<evidence type="ECO:0000259" key="1">
    <source>
        <dbReference type="Pfam" id="PF13349"/>
    </source>
</evidence>
<name>C0Z8Q3_BREBN</name>
<evidence type="ECO:0000313" key="2">
    <source>
        <dbReference type="EMBL" id="BAH46680.1"/>
    </source>
</evidence>
<dbReference type="AlphaFoldDB" id="C0Z8Q3"/>
<feature type="domain" description="DUF4097" evidence="1">
    <location>
        <begin position="29"/>
        <end position="173"/>
    </location>
</feature>
<organism evidence="2 3">
    <name type="scientific">Brevibacillus brevis (strain 47 / JCM 6285 / NBRC 100599)</name>
    <dbReference type="NCBI Taxonomy" id="358681"/>
    <lineage>
        <taxon>Bacteria</taxon>
        <taxon>Bacillati</taxon>
        <taxon>Bacillota</taxon>
        <taxon>Bacilli</taxon>
        <taxon>Bacillales</taxon>
        <taxon>Paenibacillaceae</taxon>
        <taxon>Brevibacillus</taxon>
    </lineage>
</organism>
<dbReference type="Pfam" id="PF13349">
    <property type="entry name" value="DUF4097"/>
    <property type="match status" value="1"/>
</dbReference>
<dbReference type="KEGG" id="bbe:BBR47_57030"/>
<dbReference type="Proteomes" id="UP000001877">
    <property type="component" value="Chromosome"/>
</dbReference>
<dbReference type="InterPro" id="IPR025164">
    <property type="entry name" value="Toastrack_DUF4097"/>
</dbReference>
<sequence length="255" mass="27350">MKQMKRWIGVGLIAVGIGVAGCTINNNVIKIEEEKRQLELPAESIEALNIVTDSGDLVVKGDEKATAIHVEAEIKSKNVKPEEIILTLEKDGNNAATLRSEVNTDIGFNYVDMTITVIVPAKLPIALTDGSGDIDMTNLTGKLTIEDDSGDIRLTNTNGEVEIRDQSGDIKIKDASALKLIEDDSGEIVMENTGGNVAIHDQSGDMYIRKHKGDVTISDQSGDIVIDTVEGNVLIESDGSGDRLVQNVTGSYTSK</sequence>
<keyword evidence="3" id="KW-1185">Reference proteome</keyword>
<proteinExistence type="predicted"/>
<gene>
    <name evidence="2" type="ordered locus">BBR47_57030</name>
</gene>
<dbReference type="EMBL" id="AP008955">
    <property type="protein sequence ID" value="BAH46680.1"/>
    <property type="molecule type" value="Genomic_DNA"/>
</dbReference>
<dbReference type="eggNOG" id="COG3595">
    <property type="taxonomic scope" value="Bacteria"/>
</dbReference>